<dbReference type="Proteomes" id="UP000584931">
    <property type="component" value="Unassembled WGS sequence"/>
</dbReference>
<evidence type="ECO:0000313" key="2">
    <source>
        <dbReference type="Proteomes" id="UP000584931"/>
    </source>
</evidence>
<sequence>MGWTYADDAALYDVAERIALSGHAQLRAALMRRQETQSGDY</sequence>
<organism evidence="1 2">
    <name type="scientific">Nocardiopsis sinuspersici</name>
    <dbReference type="NCBI Taxonomy" id="501010"/>
    <lineage>
        <taxon>Bacteria</taxon>
        <taxon>Bacillati</taxon>
        <taxon>Actinomycetota</taxon>
        <taxon>Actinomycetes</taxon>
        <taxon>Streptosporangiales</taxon>
        <taxon>Nocardiopsidaceae</taxon>
        <taxon>Nocardiopsis</taxon>
    </lineage>
</organism>
<name>A0A7Y9XDM8_9ACTN</name>
<proteinExistence type="predicted"/>
<dbReference type="EMBL" id="JACCHL010000001">
    <property type="protein sequence ID" value="NYH52415.1"/>
    <property type="molecule type" value="Genomic_DNA"/>
</dbReference>
<comment type="caution">
    <text evidence="1">The sequence shown here is derived from an EMBL/GenBank/DDBJ whole genome shotgun (WGS) entry which is preliminary data.</text>
</comment>
<accession>A0A7Y9XDM8</accession>
<gene>
    <name evidence="1" type="ORF">HNR06_002004</name>
</gene>
<dbReference type="AlphaFoldDB" id="A0A7Y9XDM8"/>
<evidence type="ECO:0000313" key="1">
    <source>
        <dbReference type="EMBL" id="NYH52415.1"/>
    </source>
</evidence>
<protein>
    <submittedName>
        <fullName evidence="1">Uncharacterized protein</fullName>
    </submittedName>
</protein>
<reference evidence="1 2" key="1">
    <citation type="submission" date="2020-07" db="EMBL/GenBank/DDBJ databases">
        <title>Sequencing the genomes of 1000 actinobacteria strains.</title>
        <authorList>
            <person name="Klenk H.-P."/>
        </authorList>
    </citation>
    <scope>NUCLEOTIDE SEQUENCE [LARGE SCALE GENOMIC DNA]</scope>
    <source>
        <strain evidence="1 2">DSM 45278</strain>
    </source>
</reference>